<comment type="caution">
    <text evidence="1">The sequence shown here is derived from an EMBL/GenBank/DDBJ whole genome shotgun (WGS) entry which is preliminary data.</text>
</comment>
<dbReference type="RefSeq" id="WP_250828651.1">
    <property type="nucleotide sequence ID" value="NZ_JAMOIL010000035.1"/>
</dbReference>
<dbReference type="GO" id="GO:0055070">
    <property type="term" value="P:copper ion homeostasis"/>
    <property type="evidence" value="ECO:0007669"/>
    <property type="project" value="InterPro"/>
</dbReference>
<evidence type="ECO:0000313" key="1">
    <source>
        <dbReference type="EMBL" id="MCM0622434.1"/>
    </source>
</evidence>
<reference evidence="1" key="1">
    <citation type="submission" date="2022-05" db="EMBL/GenBank/DDBJ databases">
        <authorList>
            <person name="Tuo L."/>
        </authorList>
    </citation>
    <scope>NUCLEOTIDE SEQUENCE</scope>
    <source>
        <strain evidence="1">BSK12Z-4</strain>
    </source>
</reference>
<evidence type="ECO:0000313" key="2">
    <source>
        <dbReference type="Proteomes" id="UP001139485"/>
    </source>
</evidence>
<organism evidence="1 2">
    <name type="scientific">Nocardioides bruguierae</name>
    <dbReference type="NCBI Taxonomy" id="2945102"/>
    <lineage>
        <taxon>Bacteria</taxon>
        <taxon>Bacillati</taxon>
        <taxon>Actinomycetota</taxon>
        <taxon>Actinomycetes</taxon>
        <taxon>Propionibacteriales</taxon>
        <taxon>Nocardioidaceae</taxon>
        <taxon>Nocardioides</taxon>
    </lineage>
</organism>
<protein>
    <submittedName>
        <fullName evidence="1">Copper transporter</fullName>
    </submittedName>
</protein>
<dbReference type="EMBL" id="JAMOIL010000035">
    <property type="protein sequence ID" value="MCM0622434.1"/>
    <property type="molecule type" value="Genomic_DNA"/>
</dbReference>
<dbReference type="Pfam" id="PF11382">
    <property type="entry name" value="MctB"/>
    <property type="match status" value="1"/>
</dbReference>
<gene>
    <name evidence="1" type="ORF">M8330_19265</name>
</gene>
<dbReference type="GO" id="GO:0016020">
    <property type="term" value="C:membrane"/>
    <property type="evidence" value="ECO:0007669"/>
    <property type="project" value="InterPro"/>
</dbReference>
<dbReference type="InterPro" id="IPR021522">
    <property type="entry name" value="MctB"/>
</dbReference>
<sequence length="292" mass="28970">MITYRHHVVSLVAVFLALAVGVVLGGGPLAERTLEATDDTPSTSASEERALEQAAYGDAFAEAAAQRLVGNRLDGRTVAVVTTPGVDEGLVTAVTADVTDRGGEVTARFDLLETLVDGGSTSLVDTLGTQLVTELDAGTVDRGASSYVRLGQLLGLAVGTTNAGGVAADLDTSTIRDSLAGADLATSSDDEADRAGLVLVLLGDDTDPDVLAAIASGVSAIAGGVVVAGSTSSARGGTLAGVRESSAADTLLTVDGVQRPLGRITALVALTVADEGQTGAYGPDGDGPVPLG</sequence>
<dbReference type="AlphaFoldDB" id="A0A9X2IHB4"/>
<name>A0A9X2IHB4_9ACTN</name>
<keyword evidence="2" id="KW-1185">Reference proteome</keyword>
<proteinExistence type="predicted"/>
<accession>A0A9X2IHB4</accession>
<dbReference type="Proteomes" id="UP001139485">
    <property type="component" value="Unassembled WGS sequence"/>
</dbReference>